<sequence length="101" mass="11253">SVQNIFLLTTCRSGPSFFGEEIASHFAIFYHYKSLLYFFFECAGQKCCGLLSSTGGEEEELSMRDGSVFRSSARTNPSISDNVFFGVSYPKIELLNSGTDY</sequence>
<proteinExistence type="predicted"/>
<accession>A0A8J2NXI8</accession>
<evidence type="ECO:0000313" key="2">
    <source>
        <dbReference type="Proteomes" id="UP000708208"/>
    </source>
</evidence>
<feature type="non-terminal residue" evidence="1">
    <location>
        <position position="1"/>
    </location>
</feature>
<dbReference type="EMBL" id="CAJVCH010103279">
    <property type="protein sequence ID" value="CAG7723859.1"/>
    <property type="molecule type" value="Genomic_DNA"/>
</dbReference>
<organism evidence="1 2">
    <name type="scientific">Allacma fusca</name>
    <dbReference type="NCBI Taxonomy" id="39272"/>
    <lineage>
        <taxon>Eukaryota</taxon>
        <taxon>Metazoa</taxon>
        <taxon>Ecdysozoa</taxon>
        <taxon>Arthropoda</taxon>
        <taxon>Hexapoda</taxon>
        <taxon>Collembola</taxon>
        <taxon>Symphypleona</taxon>
        <taxon>Sminthuridae</taxon>
        <taxon>Allacma</taxon>
    </lineage>
</organism>
<evidence type="ECO:0000313" key="1">
    <source>
        <dbReference type="EMBL" id="CAG7723859.1"/>
    </source>
</evidence>
<keyword evidence="2" id="KW-1185">Reference proteome</keyword>
<reference evidence="1" key="1">
    <citation type="submission" date="2021-06" db="EMBL/GenBank/DDBJ databases">
        <authorList>
            <person name="Hodson N. C."/>
            <person name="Mongue J. A."/>
            <person name="Jaron S. K."/>
        </authorList>
    </citation>
    <scope>NUCLEOTIDE SEQUENCE</scope>
</reference>
<protein>
    <submittedName>
        <fullName evidence="1">Uncharacterized protein</fullName>
    </submittedName>
</protein>
<dbReference type="Proteomes" id="UP000708208">
    <property type="component" value="Unassembled WGS sequence"/>
</dbReference>
<dbReference type="AlphaFoldDB" id="A0A8J2NXI8"/>
<name>A0A8J2NXI8_9HEXA</name>
<gene>
    <name evidence="1" type="ORF">AFUS01_LOCUS12919</name>
</gene>
<comment type="caution">
    <text evidence="1">The sequence shown here is derived from an EMBL/GenBank/DDBJ whole genome shotgun (WGS) entry which is preliminary data.</text>
</comment>